<keyword evidence="4 7" id="KW-0812">Transmembrane</keyword>
<comment type="similarity">
    <text evidence="2">Belongs to the CpsC/CapA family.</text>
</comment>
<gene>
    <name evidence="9" type="ORF">E2K98_10195</name>
</gene>
<evidence type="ECO:0000256" key="2">
    <source>
        <dbReference type="ARBA" id="ARBA00006683"/>
    </source>
</evidence>
<evidence type="ECO:0000313" key="10">
    <source>
        <dbReference type="Proteomes" id="UP000295132"/>
    </source>
</evidence>
<name>A0A4R5VUB0_9BACI</name>
<evidence type="ECO:0000313" key="9">
    <source>
        <dbReference type="EMBL" id="TDK62410.1"/>
    </source>
</evidence>
<dbReference type="InterPro" id="IPR003856">
    <property type="entry name" value="LPS_length_determ_N"/>
</dbReference>
<dbReference type="Pfam" id="PF02706">
    <property type="entry name" value="Wzz"/>
    <property type="match status" value="1"/>
</dbReference>
<dbReference type="GO" id="GO:0005886">
    <property type="term" value="C:plasma membrane"/>
    <property type="evidence" value="ECO:0007669"/>
    <property type="project" value="UniProtKB-SubCell"/>
</dbReference>
<dbReference type="EMBL" id="SMYO01000004">
    <property type="protein sequence ID" value="TDK62410.1"/>
    <property type="molecule type" value="Genomic_DNA"/>
</dbReference>
<keyword evidence="3" id="KW-1003">Cell membrane</keyword>
<comment type="caution">
    <text evidence="9">The sequence shown here is derived from an EMBL/GenBank/DDBJ whole genome shotgun (WGS) entry which is preliminary data.</text>
</comment>
<proteinExistence type="inferred from homology"/>
<dbReference type="InterPro" id="IPR050445">
    <property type="entry name" value="Bact_polysacc_biosynth/exp"/>
</dbReference>
<keyword evidence="5 7" id="KW-1133">Transmembrane helix</keyword>
<evidence type="ECO:0000256" key="1">
    <source>
        <dbReference type="ARBA" id="ARBA00004651"/>
    </source>
</evidence>
<feature type="domain" description="Polysaccharide chain length determinant N-terminal" evidence="8">
    <location>
        <begin position="26"/>
        <end position="113"/>
    </location>
</feature>
<protein>
    <recommendedName>
        <fullName evidence="8">Polysaccharide chain length determinant N-terminal domain-containing protein</fullName>
    </recommendedName>
</protein>
<dbReference type="PANTHER" id="PTHR32309">
    <property type="entry name" value="TYROSINE-PROTEIN KINASE"/>
    <property type="match status" value="1"/>
</dbReference>
<comment type="subcellular location">
    <subcellularLocation>
        <location evidence="1">Cell membrane</location>
        <topology evidence="1">Multi-pass membrane protein</topology>
    </subcellularLocation>
</comment>
<accession>A0A4R5VUB0</accession>
<dbReference type="PANTHER" id="PTHR32309:SF13">
    <property type="entry name" value="FERRIC ENTEROBACTIN TRANSPORT PROTEIN FEPE"/>
    <property type="match status" value="1"/>
</dbReference>
<evidence type="ECO:0000256" key="6">
    <source>
        <dbReference type="ARBA" id="ARBA00023136"/>
    </source>
</evidence>
<dbReference type="Proteomes" id="UP000295132">
    <property type="component" value="Unassembled WGS sequence"/>
</dbReference>
<keyword evidence="6 7" id="KW-0472">Membrane</keyword>
<feature type="transmembrane region" description="Helical" evidence="7">
    <location>
        <begin position="190"/>
        <end position="211"/>
    </location>
</feature>
<evidence type="ECO:0000259" key="8">
    <source>
        <dbReference type="Pfam" id="PF02706"/>
    </source>
</evidence>
<dbReference type="AlphaFoldDB" id="A0A4R5VUB0"/>
<reference evidence="9 10" key="1">
    <citation type="submission" date="2019-03" db="EMBL/GenBank/DDBJ databases">
        <title>Bacillus niacini sp. nov. a Nicotinate-Metabolizing Mesophile Isolated from Soil.</title>
        <authorList>
            <person name="Zhang G."/>
        </authorList>
    </citation>
    <scope>NUCLEOTIDE SEQUENCE [LARGE SCALE GENOMIC DNA]</scope>
    <source>
        <strain evidence="9 10">WN066</strain>
    </source>
</reference>
<evidence type="ECO:0000256" key="7">
    <source>
        <dbReference type="SAM" id="Phobius"/>
    </source>
</evidence>
<organism evidence="9 10">
    <name type="scientific">Bacillus salipaludis</name>
    <dbReference type="NCBI Taxonomy" id="2547811"/>
    <lineage>
        <taxon>Bacteria</taxon>
        <taxon>Bacillati</taxon>
        <taxon>Bacillota</taxon>
        <taxon>Bacilli</taxon>
        <taxon>Bacillales</taxon>
        <taxon>Bacillaceae</taxon>
        <taxon>Bacillus</taxon>
    </lineage>
</organism>
<feature type="transmembrane region" description="Helical" evidence="7">
    <location>
        <begin position="40"/>
        <end position="62"/>
    </location>
</feature>
<sequence>MTLNKKHTIIFLFVILDIQEVIMNGEINLKKFLSIMRKRIFTIIVTVLCAFLLTTILSIYFIKPTYEATENILIGKLVRDKGAYTDSQEISMLLASTMDFIKSPIVLDSVREKLNIKDQELEKKIVVQNNRNSQIVNVVVRDHDIETAKELANTVAITSVNKMKELFGVQDIKLLSDVNGKPAAKQVGSMTLNIAIGVVVGFFLGIGLSMLREYWDDSIKDESEIEELIGLPVLGEINLKNKLNKSRNKRQMKQQAQILNGKNGGQISVYEKG</sequence>
<dbReference type="GO" id="GO:0004713">
    <property type="term" value="F:protein tyrosine kinase activity"/>
    <property type="evidence" value="ECO:0007669"/>
    <property type="project" value="TreeGrafter"/>
</dbReference>
<evidence type="ECO:0000256" key="4">
    <source>
        <dbReference type="ARBA" id="ARBA00022692"/>
    </source>
</evidence>
<evidence type="ECO:0000256" key="5">
    <source>
        <dbReference type="ARBA" id="ARBA00022989"/>
    </source>
</evidence>
<evidence type="ECO:0000256" key="3">
    <source>
        <dbReference type="ARBA" id="ARBA00022475"/>
    </source>
</evidence>